<organism evidence="1 2">
    <name type="scientific">Eretmocerus hayati</name>
    <dbReference type="NCBI Taxonomy" id="131215"/>
    <lineage>
        <taxon>Eukaryota</taxon>
        <taxon>Metazoa</taxon>
        <taxon>Ecdysozoa</taxon>
        <taxon>Arthropoda</taxon>
        <taxon>Hexapoda</taxon>
        <taxon>Insecta</taxon>
        <taxon>Pterygota</taxon>
        <taxon>Neoptera</taxon>
        <taxon>Endopterygota</taxon>
        <taxon>Hymenoptera</taxon>
        <taxon>Apocrita</taxon>
        <taxon>Proctotrupomorpha</taxon>
        <taxon>Chalcidoidea</taxon>
        <taxon>Aphelinidae</taxon>
        <taxon>Aphelininae</taxon>
        <taxon>Eretmocerus</taxon>
    </lineage>
</organism>
<comment type="caution">
    <text evidence="1">The sequence shown here is derived from an EMBL/GenBank/DDBJ whole genome shotgun (WGS) entry which is preliminary data.</text>
</comment>
<dbReference type="Proteomes" id="UP001239111">
    <property type="component" value="Chromosome 1"/>
</dbReference>
<accession>A0ACC2PWU9</accession>
<dbReference type="EMBL" id="CM056741">
    <property type="protein sequence ID" value="KAJ8687421.1"/>
    <property type="molecule type" value="Genomic_DNA"/>
</dbReference>
<keyword evidence="2" id="KW-1185">Reference proteome</keyword>
<protein>
    <submittedName>
        <fullName evidence="1">Uncharacterized protein</fullName>
    </submittedName>
</protein>
<evidence type="ECO:0000313" key="2">
    <source>
        <dbReference type="Proteomes" id="UP001239111"/>
    </source>
</evidence>
<evidence type="ECO:0000313" key="1">
    <source>
        <dbReference type="EMBL" id="KAJ8687421.1"/>
    </source>
</evidence>
<gene>
    <name evidence="1" type="ORF">QAD02_023215</name>
</gene>
<sequence>MSKAHNAHDFEEQEGNSTVTSEPEVIAIASNESNQVDETFGNEDDPEHVSRHSEIHNGSHSILESTWDEIQDEEDLPVDEIVDKGWSDNSIITRQMRYTLDGIQIPEPEATNFGSVRINDSSNVHLGNRTFYKGPVYVKQYIYANSTSINDNNAIPVTGSHSQETSSQLHETDNSRTDESIQDEKDGNSTHYEDPPNEQGSCLFSFTIKNKIRGDLY</sequence>
<reference evidence="1" key="1">
    <citation type="submission" date="2023-04" db="EMBL/GenBank/DDBJ databases">
        <title>A chromosome-level genome assembly of the parasitoid wasp Eretmocerus hayati.</title>
        <authorList>
            <person name="Zhong Y."/>
            <person name="Liu S."/>
            <person name="Liu Y."/>
        </authorList>
    </citation>
    <scope>NUCLEOTIDE SEQUENCE</scope>
    <source>
        <strain evidence="1">ZJU_SS_LIU_2023</strain>
    </source>
</reference>
<proteinExistence type="predicted"/>
<name>A0ACC2PWU9_9HYME</name>